<evidence type="ECO:0000256" key="4">
    <source>
        <dbReference type="ARBA" id="ARBA00023242"/>
    </source>
</evidence>
<feature type="compositionally biased region" description="Acidic residues" evidence="8">
    <location>
        <begin position="130"/>
        <end position="202"/>
    </location>
</feature>
<sequence length="710" mass="79453">MAATTETFFSTLQSNPHAFLQPTLPLYTDSIAYLKNILDPLAKDVSEEQQQRLKEARRKRKRGQDHDEEDVLRLKQIHTDGFGVEQVWEQARRVIDAATLEAEKAYEATAAHARGQGKPATNGKSVKLADEEEESEEDLGEEGVDYEVEGIDDGEEEWDDDEDEDEEDEENADQVLSDDEEDIDMDGHDDFDDIEEDEEERDEPVAELVQDKFGLNDGFFSIDDFNKQSEFLEQQDARGDDDGAASDEEDVDWDADPLGQGAVVDGNADAGADEVDGDDEEDGPTFGDPDAPSEDEEEEVDGGEMDGLGDMANTNDVMYADFFAPPAQKKKKNKKGRPNPHNFPEASTNGKRDDEPDMQRTMEAVHRDLFDESEEEEDEENKEDLDPADPRSRRSAHERRKAEIAAEIRKLEAANVAKREWQLSGEARAADRPVNSLLEEDLDFERAGKPVPVITAEVSESLEELIKRRILDHDFQDIIRRRPDDLATGNGRRGKLDFELDDTKSKKGLAEEYEEEHLKRTDPNYVDVKDEKLAQEQKEIEKLWREVSGQLDSLSSWHFRPKAPAPQLDIRVDAPVVTMEDARPNAGGEVAGASQLAPQEIYKGGEASAANKREEVAGKSGLPSAREEMSRDEKKRRRRREKERIRKASGNTDGKNVESRAAKEKKAMLGDLKKGGVKVIGKKGDVRDVEGKEVRSGDGSGGQGAARFKL</sequence>
<dbReference type="GO" id="GO:0034457">
    <property type="term" value="C:Mpp10 complex"/>
    <property type="evidence" value="ECO:0007669"/>
    <property type="project" value="UniProtKB-UniRule"/>
</dbReference>
<reference evidence="9" key="1">
    <citation type="journal article" date="2020" name="Stud. Mycol.">
        <title>101 Dothideomycetes genomes: a test case for predicting lifestyles and emergence of pathogens.</title>
        <authorList>
            <person name="Haridas S."/>
            <person name="Albert R."/>
            <person name="Binder M."/>
            <person name="Bloem J."/>
            <person name="Labutti K."/>
            <person name="Salamov A."/>
            <person name="Andreopoulos B."/>
            <person name="Baker S."/>
            <person name="Barry K."/>
            <person name="Bills G."/>
            <person name="Bluhm B."/>
            <person name="Cannon C."/>
            <person name="Castanera R."/>
            <person name="Culley D."/>
            <person name="Daum C."/>
            <person name="Ezra D."/>
            <person name="Gonzalez J."/>
            <person name="Henrissat B."/>
            <person name="Kuo A."/>
            <person name="Liang C."/>
            <person name="Lipzen A."/>
            <person name="Lutzoni F."/>
            <person name="Magnuson J."/>
            <person name="Mondo S."/>
            <person name="Nolan M."/>
            <person name="Ohm R."/>
            <person name="Pangilinan J."/>
            <person name="Park H.-J."/>
            <person name="Ramirez L."/>
            <person name="Alfaro M."/>
            <person name="Sun H."/>
            <person name="Tritt A."/>
            <person name="Yoshinaga Y."/>
            <person name="Zwiers L.-H."/>
            <person name="Turgeon B."/>
            <person name="Goodwin S."/>
            <person name="Spatafora J."/>
            <person name="Crous P."/>
            <person name="Grigoriev I."/>
        </authorList>
    </citation>
    <scope>NUCLEOTIDE SEQUENCE</scope>
    <source>
        <strain evidence="9">ATCC 36951</strain>
    </source>
</reference>
<dbReference type="RefSeq" id="XP_033661252.1">
    <property type="nucleotide sequence ID" value="XM_033809360.1"/>
</dbReference>
<evidence type="ECO:0000256" key="1">
    <source>
        <dbReference type="ARBA" id="ARBA00004604"/>
    </source>
</evidence>
<accession>A0A6A6C0F9</accession>
<dbReference type="Proteomes" id="UP000799537">
    <property type="component" value="Unassembled WGS sequence"/>
</dbReference>
<feature type="region of interest" description="Disordered" evidence="8">
    <location>
        <begin position="583"/>
        <end position="710"/>
    </location>
</feature>
<evidence type="ECO:0000256" key="5">
    <source>
        <dbReference type="ARBA" id="ARBA00023274"/>
    </source>
</evidence>
<keyword evidence="4 7" id="KW-0539">Nucleus</keyword>
<dbReference type="PIRSF" id="PIRSF017300">
    <property type="entry name" value="snoRNP_Mpp10"/>
    <property type="match status" value="1"/>
</dbReference>
<feature type="compositionally biased region" description="Basic and acidic residues" evidence="8">
    <location>
        <begin position="655"/>
        <end position="674"/>
    </location>
</feature>
<dbReference type="EMBL" id="ML993627">
    <property type="protein sequence ID" value="KAF2160363.1"/>
    <property type="molecule type" value="Genomic_DNA"/>
</dbReference>
<keyword evidence="3 7" id="KW-0698">rRNA processing</keyword>
<feature type="compositionally biased region" description="Acidic residues" evidence="8">
    <location>
        <begin position="271"/>
        <end position="283"/>
    </location>
</feature>
<feature type="compositionally biased region" description="Basic and acidic residues" evidence="8">
    <location>
        <begin position="682"/>
        <end position="696"/>
    </location>
</feature>
<dbReference type="GO" id="GO:0005732">
    <property type="term" value="C:sno(s)RNA-containing ribonucleoprotein complex"/>
    <property type="evidence" value="ECO:0007669"/>
    <property type="project" value="UniProtKB-UniRule"/>
</dbReference>
<comment type="subcellular location">
    <subcellularLocation>
        <location evidence="1 7">Nucleus</location>
        <location evidence="1 7">Nucleolus</location>
    </subcellularLocation>
</comment>
<evidence type="ECO:0000256" key="7">
    <source>
        <dbReference type="PIRNR" id="PIRNR017300"/>
    </source>
</evidence>
<evidence type="ECO:0000256" key="2">
    <source>
        <dbReference type="ARBA" id="ARBA00022517"/>
    </source>
</evidence>
<feature type="compositionally biased region" description="Acidic residues" evidence="8">
    <location>
        <begin position="371"/>
        <end position="383"/>
    </location>
</feature>
<feature type="region of interest" description="Disordered" evidence="8">
    <location>
        <begin position="110"/>
        <end position="401"/>
    </location>
</feature>
<dbReference type="OrthoDB" id="445326at2759"/>
<feature type="compositionally biased region" description="Acidic residues" evidence="8">
    <location>
        <begin position="242"/>
        <end position="255"/>
    </location>
</feature>
<keyword evidence="5 7" id="KW-0687">Ribonucleoprotein</keyword>
<protein>
    <recommendedName>
        <fullName evidence="7">U3 small nucleolar ribonucleoprotein protein MPP10</fullName>
    </recommendedName>
</protein>
<dbReference type="PANTHER" id="PTHR17039:SF0">
    <property type="entry name" value="U3 SMALL NUCLEOLAR RIBONUCLEOPROTEIN PROTEIN MPP10"/>
    <property type="match status" value="1"/>
</dbReference>
<evidence type="ECO:0000256" key="3">
    <source>
        <dbReference type="ARBA" id="ARBA00022552"/>
    </source>
</evidence>
<dbReference type="GO" id="GO:0006364">
    <property type="term" value="P:rRNA processing"/>
    <property type="evidence" value="ECO:0007669"/>
    <property type="project" value="UniProtKB-KW"/>
</dbReference>
<dbReference type="GO" id="GO:0032040">
    <property type="term" value="C:small-subunit processome"/>
    <property type="evidence" value="ECO:0007669"/>
    <property type="project" value="TreeGrafter"/>
</dbReference>
<dbReference type="AlphaFoldDB" id="A0A6A6C0F9"/>
<feature type="compositionally biased region" description="Basic and acidic residues" evidence="8">
    <location>
        <begin position="350"/>
        <end position="370"/>
    </location>
</feature>
<evidence type="ECO:0000256" key="6">
    <source>
        <dbReference type="ARBA" id="ARBA00029455"/>
    </source>
</evidence>
<organism evidence="9 10">
    <name type="scientific">Zasmidium cellare ATCC 36951</name>
    <dbReference type="NCBI Taxonomy" id="1080233"/>
    <lineage>
        <taxon>Eukaryota</taxon>
        <taxon>Fungi</taxon>
        <taxon>Dikarya</taxon>
        <taxon>Ascomycota</taxon>
        <taxon>Pezizomycotina</taxon>
        <taxon>Dothideomycetes</taxon>
        <taxon>Dothideomycetidae</taxon>
        <taxon>Mycosphaerellales</taxon>
        <taxon>Mycosphaerellaceae</taxon>
        <taxon>Zasmidium</taxon>
    </lineage>
</organism>
<feature type="compositionally biased region" description="Basic residues" evidence="8">
    <location>
        <begin position="634"/>
        <end position="647"/>
    </location>
</feature>
<evidence type="ECO:0000313" key="9">
    <source>
        <dbReference type="EMBL" id="KAF2160363.1"/>
    </source>
</evidence>
<keyword evidence="10" id="KW-1185">Reference proteome</keyword>
<feature type="compositionally biased region" description="Acidic residues" evidence="8">
    <location>
        <begin position="291"/>
        <end position="304"/>
    </location>
</feature>
<feature type="region of interest" description="Disordered" evidence="8">
    <location>
        <begin position="46"/>
        <end position="72"/>
    </location>
</feature>
<dbReference type="Pfam" id="PF04006">
    <property type="entry name" value="Mpp10"/>
    <property type="match status" value="1"/>
</dbReference>
<evidence type="ECO:0000313" key="10">
    <source>
        <dbReference type="Proteomes" id="UP000799537"/>
    </source>
</evidence>
<comment type="function">
    <text evidence="7">Involved in nucleolar processing of pre-18S ribosomal RNA.</text>
</comment>
<dbReference type="InterPro" id="IPR012173">
    <property type="entry name" value="Mpp10"/>
</dbReference>
<feature type="compositionally biased region" description="Low complexity" evidence="8">
    <location>
        <begin position="261"/>
        <end position="270"/>
    </location>
</feature>
<name>A0A6A6C0F9_ZASCE</name>
<keyword evidence="2 7" id="KW-0690">Ribosome biogenesis</keyword>
<gene>
    <name evidence="9" type="ORF">M409DRAFT_29212</name>
</gene>
<dbReference type="GeneID" id="54562632"/>
<comment type="similarity">
    <text evidence="6 7">Belongs to the MPP10 family.</text>
</comment>
<evidence type="ECO:0000256" key="8">
    <source>
        <dbReference type="SAM" id="MobiDB-lite"/>
    </source>
</evidence>
<dbReference type="PANTHER" id="PTHR17039">
    <property type="entry name" value="U3 SMALL NUCLEOLAR RIBONUCLEOPROTEIN PROTEIN MPP10"/>
    <property type="match status" value="1"/>
</dbReference>
<proteinExistence type="inferred from homology"/>
<feature type="compositionally biased region" description="Basic residues" evidence="8">
    <location>
        <begin position="328"/>
        <end position="338"/>
    </location>
</feature>